<name>N4WBQ6_9BACI</name>
<dbReference type="InterPro" id="IPR012873">
    <property type="entry name" value="DUF1672"/>
</dbReference>
<protein>
    <submittedName>
        <fullName evidence="2">Lipoprotein</fullName>
    </submittedName>
</protein>
<dbReference type="Pfam" id="PF07901">
    <property type="entry name" value="DUF1672"/>
    <property type="match status" value="1"/>
</dbReference>
<evidence type="ECO:0000313" key="3">
    <source>
        <dbReference type="Proteomes" id="UP000012283"/>
    </source>
</evidence>
<proteinExistence type="predicted"/>
<gene>
    <name evidence="2" type="ORF">J416_04186</name>
</gene>
<reference evidence="2 3" key="1">
    <citation type="submission" date="2013-03" db="EMBL/GenBank/DDBJ databases">
        <title>Draft genome sequence of Gracibacillus halophilus YIM-C55.5, a moderately halophilic and thermophilic organism from the Xiaochaidamu salt lake.</title>
        <authorList>
            <person name="Sugumar T."/>
            <person name="Polireddy D.R."/>
            <person name="Antony A."/>
            <person name="Madhava Y.R."/>
            <person name="Sivakumar N."/>
        </authorList>
    </citation>
    <scope>NUCLEOTIDE SEQUENCE [LARGE SCALE GENOMIC DNA]</scope>
    <source>
        <strain evidence="2 3">YIM-C55.5</strain>
    </source>
</reference>
<keyword evidence="3" id="KW-1185">Reference proteome</keyword>
<evidence type="ECO:0000256" key="1">
    <source>
        <dbReference type="SAM" id="MobiDB-lite"/>
    </source>
</evidence>
<dbReference type="EMBL" id="APML01000016">
    <property type="protein sequence ID" value="ENH97733.1"/>
    <property type="molecule type" value="Genomic_DNA"/>
</dbReference>
<dbReference type="STRING" id="1308866.J416_04186"/>
<keyword evidence="2" id="KW-0449">Lipoprotein</keyword>
<sequence>MKRTVLILLVIIGMVLLGGCLSMNDSQNENSDDQNEQTDDSSYENSDRYVSVQEYTGEGYTLANGKENDRIANDNREVIEEAVKDFFQEEYKTEVSVHQIVGNKDGATVFVESVGEPHFYTYAVIPINQATKEIVTEGVFTQEGQVENAIMAGVYGMVFEEEFQNLTQKIKHLNEKYNLTGIRKEAIAIGADRFSNEYYFVTIRMEEPFKEVLENYLQNPDRTTEEWRNMIDMEQIEPKNIGFAINLYMSHKSKEPNSKAFDELVKTIENADNIPKGIYGVFLHDNYINKTTADGYKDNSLERAYPNDIVKE</sequence>
<feature type="region of interest" description="Disordered" evidence="1">
    <location>
        <begin position="26"/>
        <end position="46"/>
    </location>
</feature>
<dbReference type="OrthoDB" id="2360336at2"/>
<evidence type="ECO:0000313" key="2">
    <source>
        <dbReference type="EMBL" id="ENH97733.1"/>
    </source>
</evidence>
<dbReference type="PATRIC" id="fig|1308866.3.peg.849"/>
<dbReference type="eggNOG" id="ENOG50305Y1">
    <property type="taxonomic scope" value="Bacteria"/>
</dbReference>
<feature type="compositionally biased region" description="Acidic residues" evidence="1">
    <location>
        <begin position="30"/>
        <end position="42"/>
    </location>
</feature>
<dbReference type="PROSITE" id="PS51257">
    <property type="entry name" value="PROKAR_LIPOPROTEIN"/>
    <property type="match status" value="1"/>
</dbReference>
<organism evidence="2 3">
    <name type="scientific">Gracilibacillus halophilus YIM-C55.5</name>
    <dbReference type="NCBI Taxonomy" id="1308866"/>
    <lineage>
        <taxon>Bacteria</taxon>
        <taxon>Bacillati</taxon>
        <taxon>Bacillota</taxon>
        <taxon>Bacilli</taxon>
        <taxon>Bacillales</taxon>
        <taxon>Bacillaceae</taxon>
        <taxon>Gracilibacillus</taxon>
    </lineage>
</organism>
<accession>N4WBQ6</accession>
<dbReference type="Proteomes" id="UP000012283">
    <property type="component" value="Unassembled WGS sequence"/>
</dbReference>
<dbReference type="AlphaFoldDB" id="N4WBQ6"/>
<comment type="caution">
    <text evidence="2">The sequence shown here is derived from an EMBL/GenBank/DDBJ whole genome shotgun (WGS) entry which is preliminary data.</text>
</comment>
<dbReference type="RefSeq" id="WP_003465290.1">
    <property type="nucleotide sequence ID" value="NZ_APML01000016.1"/>
</dbReference>